<dbReference type="InterPro" id="IPR012454">
    <property type="entry name" value="DUF1659"/>
</dbReference>
<dbReference type="RefSeq" id="WP_074817219.1">
    <property type="nucleotide sequence ID" value="NZ_FOJX01000014.1"/>
</dbReference>
<reference evidence="2 3" key="1">
    <citation type="submission" date="2016-10" db="EMBL/GenBank/DDBJ databases">
        <authorList>
            <person name="de Groot N.N."/>
        </authorList>
    </citation>
    <scope>NUCLEOTIDE SEQUENCE [LARGE SCALE GENOMIC DNA]</scope>
    <source>
        <strain evidence="2 3">L14</strain>
    </source>
</reference>
<protein>
    <recommendedName>
        <fullName evidence="1">DUF1659 domain-containing protein</fullName>
    </recommendedName>
</protein>
<gene>
    <name evidence="2" type="ORF">SAMN05216587_11456</name>
</gene>
<feature type="domain" description="DUF1659" evidence="1">
    <location>
        <begin position="3"/>
        <end position="68"/>
    </location>
</feature>
<dbReference type="EMBL" id="FOJX01000014">
    <property type="protein sequence ID" value="SFB13282.1"/>
    <property type="molecule type" value="Genomic_DNA"/>
</dbReference>
<dbReference type="Pfam" id="PF07872">
    <property type="entry name" value="DUF1659"/>
    <property type="match status" value="1"/>
</dbReference>
<dbReference type="Proteomes" id="UP000183843">
    <property type="component" value="Unassembled WGS sequence"/>
</dbReference>
<evidence type="ECO:0000259" key="1">
    <source>
        <dbReference type="Pfam" id="PF07872"/>
    </source>
</evidence>
<organism evidence="2 3">
    <name type="scientific">Selenomonas ruminantium</name>
    <dbReference type="NCBI Taxonomy" id="971"/>
    <lineage>
        <taxon>Bacteria</taxon>
        <taxon>Bacillati</taxon>
        <taxon>Bacillota</taxon>
        <taxon>Negativicutes</taxon>
        <taxon>Selenomonadales</taxon>
        <taxon>Selenomonadaceae</taxon>
        <taxon>Selenomonas</taxon>
    </lineage>
</organism>
<evidence type="ECO:0000313" key="3">
    <source>
        <dbReference type="Proteomes" id="UP000183843"/>
    </source>
</evidence>
<dbReference type="AlphaFoldDB" id="A0A1I0YJC9"/>
<name>A0A1I0YJC9_SELRU</name>
<sequence>MRVNQTTNLRIACVTGYDYDKEVCRNINLKVNPDASDEDLLFAANTIAGLQAFPVHSIDRYDNCDLTE</sequence>
<proteinExistence type="predicted"/>
<evidence type="ECO:0000313" key="2">
    <source>
        <dbReference type="EMBL" id="SFB13282.1"/>
    </source>
</evidence>
<accession>A0A1I0YJC9</accession>